<dbReference type="EMBL" id="UYJE01008111">
    <property type="protein sequence ID" value="VDI61167.1"/>
    <property type="molecule type" value="Genomic_DNA"/>
</dbReference>
<evidence type="ECO:0000313" key="2">
    <source>
        <dbReference type="EMBL" id="VDI61167.1"/>
    </source>
</evidence>
<organism evidence="2 3">
    <name type="scientific">Mytilus galloprovincialis</name>
    <name type="common">Mediterranean mussel</name>
    <dbReference type="NCBI Taxonomy" id="29158"/>
    <lineage>
        <taxon>Eukaryota</taxon>
        <taxon>Metazoa</taxon>
        <taxon>Spiralia</taxon>
        <taxon>Lophotrochozoa</taxon>
        <taxon>Mollusca</taxon>
        <taxon>Bivalvia</taxon>
        <taxon>Autobranchia</taxon>
        <taxon>Pteriomorphia</taxon>
        <taxon>Mytilida</taxon>
        <taxon>Mytiloidea</taxon>
        <taxon>Mytilidae</taxon>
        <taxon>Mytilinae</taxon>
        <taxon>Mytilus</taxon>
    </lineage>
</organism>
<keyword evidence="3" id="KW-1185">Reference proteome</keyword>
<accession>A0A8B6GAQ8</accession>
<sequence length="552" mass="61114">MTLVSAVVGSTLTSNFPGKSLPLISATTADARKQVDFFVKMYGDDAYSKMEDSELSPEERTGLYLLRARISQAEFEEKQILASLTDTSIDTALQVMNDQGLNMICKGCKTIFNTKHVNLYIIKARIQEGSFSEVPNSILQNSTIPMRLGDMNDITSLGIANFPQNVYIAGSSDTALVTSYVHKLFLKDKNYETFIPANFMVAINQTTRALQFSQNIPVYTEGDASNLFYHSFFYRDNGDYVCVSVLPVQGVPDCVTSYDVYVKFDSQPTHLNYDAKGRTSPDNDRMICFPPQLFSSTGEMHVALHANSKVEESSIVTTLAVGDPKNNFYSIIRVNIIDFYNGYTSVDLQVTVNNAINTDRSIQSDTELINTITELVNDGMVEARIRNDPKQVIYQASIIVASIALIPIQPETFNTTDNPLEWVSGLLEATKNGTKPYDDILNDLLKYYRDPVMVVIVQAVENLTKEMEIKLMSDDTTFYMTEMATSAFATALSDNKLVNNFAGTSGSNALTNLATNFKNASETALSTNGLFDSSDPHLDSTSTDDDDSLELK</sequence>
<evidence type="ECO:0000256" key="1">
    <source>
        <dbReference type="SAM" id="MobiDB-lite"/>
    </source>
</evidence>
<feature type="region of interest" description="Disordered" evidence="1">
    <location>
        <begin position="528"/>
        <end position="552"/>
    </location>
</feature>
<reference evidence="2" key="1">
    <citation type="submission" date="2018-11" db="EMBL/GenBank/DDBJ databases">
        <authorList>
            <person name="Alioto T."/>
            <person name="Alioto T."/>
        </authorList>
    </citation>
    <scope>NUCLEOTIDE SEQUENCE</scope>
</reference>
<dbReference type="AlphaFoldDB" id="A0A8B6GAQ8"/>
<gene>
    <name evidence="2" type="ORF">MGAL_10B055459</name>
</gene>
<name>A0A8B6GAQ8_MYTGA</name>
<proteinExistence type="predicted"/>
<dbReference type="OrthoDB" id="10397132at2759"/>
<evidence type="ECO:0000313" key="3">
    <source>
        <dbReference type="Proteomes" id="UP000596742"/>
    </source>
</evidence>
<protein>
    <submittedName>
        <fullName evidence="2">Uncharacterized protein</fullName>
    </submittedName>
</protein>
<dbReference type="Proteomes" id="UP000596742">
    <property type="component" value="Unassembled WGS sequence"/>
</dbReference>
<comment type="caution">
    <text evidence="2">The sequence shown here is derived from an EMBL/GenBank/DDBJ whole genome shotgun (WGS) entry which is preliminary data.</text>
</comment>
<feature type="compositionally biased region" description="Acidic residues" evidence="1">
    <location>
        <begin position="542"/>
        <end position="552"/>
    </location>
</feature>